<keyword evidence="2" id="KW-1185">Reference proteome</keyword>
<dbReference type="InterPro" id="IPR014825">
    <property type="entry name" value="DNA_alkylation"/>
</dbReference>
<dbReference type="OrthoDB" id="9797162at2"/>
<accession>A0A3S3ZQW5</accession>
<dbReference type="SUPFAM" id="SSF48371">
    <property type="entry name" value="ARM repeat"/>
    <property type="match status" value="1"/>
</dbReference>
<reference evidence="1 2" key="1">
    <citation type="submission" date="2018-12" db="EMBL/GenBank/DDBJ databases">
        <authorList>
            <person name="Li F."/>
        </authorList>
    </citation>
    <scope>NUCLEOTIDE SEQUENCE [LARGE SCALE GENOMIC DNA]</scope>
    <source>
        <strain evidence="1 2">11W25H-1</strain>
    </source>
</reference>
<evidence type="ECO:0000313" key="1">
    <source>
        <dbReference type="EMBL" id="RWZ51586.1"/>
    </source>
</evidence>
<gene>
    <name evidence="1" type="ORF">ELQ90_05610</name>
</gene>
<dbReference type="AlphaFoldDB" id="A0A3S3ZQW5"/>
<protein>
    <submittedName>
        <fullName evidence="1">DNA alkylation repair protein</fullName>
    </submittedName>
</protein>
<dbReference type="RefSeq" id="WP_128494302.1">
    <property type="nucleotide sequence ID" value="NZ_RZNB01000002.1"/>
</dbReference>
<dbReference type="Gene3D" id="1.25.40.290">
    <property type="entry name" value="ARM repeat domains"/>
    <property type="match status" value="1"/>
</dbReference>
<name>A0A3S3ZQW5_9MICO</name>
<evidence type="ECO:0000313" key="2">
    <source>
        <dbReference type="Proteomes" id="UP000288547"/>
    </source>
</evidence>
<sequence length="366" mass="39851">MGAFDEFIGRETVAELRGVLTAVRPDRPWSALGAVHGSLPGHALKARSDLVATALVDDLDGEYVTAAAVFRAALGDPGFRGWTIWPVTESAVTLALADGSVAAFDDALALLSELTHRLTAEFAIRRLLAADLDRSLEAVVSWATSADEHVRRLASEGTRPYLPWAVRVPALLPRSRDLVPVLDRLRDDESEYVRRSVANHLNDVSRHDPDLVVEVARRWSADVDAPRTRAWVVRHALRSLVKKGDPGALEVLGFRPHAVSLSKPAVSAPVVVPGAATFSFDVRNDGDEEARLVVDYVVHYRKANGSTSPKVFKLTTVTLAAGESRSFRAVHAFRPLTTRTHYAGEHSVQSQVNGVRSEATPFDVEL</sequence>
<proteinExistence type="predicted"/>
<dbReference type="Pfam" id="PF08713">
    <property type="entry name" value="DNA_alkylation"/>
    <property type="match status" value="1"/>
</dbReference>
<organism evidence="1 2">
    <name type="scientific">Labedella phragmitis</name>
    <dbReference type="NCBI Taxonomy" id="2498849"/>
    <lineage>
        <taxon>Bacteria</taxon>
        <taxon>Bacillati</taxon>
        <taxon>Actinomycetota</taxon>
        <taxon>Actinomycetes</taxon>
        <taxon>Micrococcales</taxon>
        <taxon>Microbacteriaceae</taxon>
        <taxon>Labedella</taxon>
    </lineage>
</organism>
<dbReference type="Proteomes" id="UP000288547">
    <property type="component" value="Unassembled WGS sequence"/>
</dbReference>
<comment type="caution">
    <text evidence="1">The sequence shown here is derived from an EMBL/GenBank/DDBJ whole genome shotgun (WGS) entry which is preliminary data.</text>
</comment>
<dbReference type="InterPro" id="IPR016024">
    <property type="entry name" value="ARM-type_fold"/>
</dbReference>
<dbReference type="EMBL" id="RZNB01000002">
    <property type="protein sequence ID" value="RWZ51586.1"/>
    <property type="molecule type" value="Genomic_DNA"/>
</dbReference>